<dbReference type="EMBL" id="MK072383">
    <property type="protein sequence ID" value="AYV82514.1"/>
    <property type="molecule type" value="Genomic_DNA"/>
</dbReference>
<accession>A0A3G5A7M9</accession>
<proteinExistence type="predicted"/>
<organism evidence="1">
    <name type="scientific">Hyperionvirus sp</name>
    <dbReference type="NCBI Taxonomy" id="2487770"/>
    <lineage>
        <taxon>Viruses</taxon>
        <taxon>Varidnaviria</taxon>
        <taxon>Bamfordvirae</taxon>
        <taxon>Nucleocytoviricota</taxon>
        <taxon>Megaviricetes</taxon>
        <taxon>Imitervirales</taxon>
        <taxon>Mimiviridae</taxon>
        <taxon>Klosneuvirinae</taxon>
    </lineage>
</organism>
<gene>
    <name evidence="1" type="ORF">Hyperionvirus1_93</name>
</gene>
<evidence type="ECO:0000313" key="1">
    <source>
        <dbReference type="EMBL" id="AYV82514.1"/>
    </source>
</evidence>
<reference evidence="1" key="1">
    <citation type="submission" date="2018-10" db="EMBL/GenBank/DDBJ databases">
        <title>Hidden diversity of soil giant viruses.</title>
        <authorList>
            <person name="Schulz F."/>
            <person name="Alteio L."/>
            <person name="Goudeau D."/>
            <person name="Ryan E.M."/>
            <person name="Malmstrom R.R."/>
            <person name="Blanchard J."/>
            <person name="Woyke T."/>
        </authorList>
    </citation>
    <scope>NUCLEOTIDE SEQUENCE</scope>
    <source>
        <strain evidence="1">HYV1</strain>
    </source>
</reference>
<protein>
    <submittedName>
        <fullName evidence="1">Uncharacterized protein</fullName>
    </submittedName>
</protein>
<name>A0A3G5A7M9_9VIRU</name>
<sequence length="352" mass="41637">MTDSEGSDDELVKNYCDFCSYTASPDYNDIREHEAKHLTCPKCSRNTNVYNGPYLFYEQEYNINSICGIFVQYEDEFLDILGADARMCCGCFEISHWNGPICCWNKIGDYPADYERAAEHSCSFCFEEIPKLQKGVSISFRILGKMQVSKTKFIKPQGCERCWRYINVLRESEKLLIDGKWLYGLDESELQYESRIHVNVPLFGHFETHLCRYVTRYYDDVSKKFFKIDFRINNLIALLRHVSTIEFSDMDELYKRVVAEHKRYIDWSNYKIRMMPKSFTVAFVEEIKRISNQTAEEYVKDQLKILNVGIERNLMETKKLLDVVIPPLREIVMEYVDCRYIFSRMINNSQKS</sequence>